<keyword evidence="1" id="KW-1133">Transmembrane helix</keyword>
<evidence type="ECO:0000313" key="3">
    <source>
        <dbReference type="Proteomes" id="UP001589789"/>
    </source>
</evidence>
<keyword evidence="3" id="KW-1185">Reference proteome</keyword>
<reference evidence="2 3" key="1">
    <citation type="submission" date="2024-09" db="EMBL/GenBank/DDBJ databases">
        <authorList>
            <person name="Sun Q."/>
            <person name="Mori K."/>
        </authorList>
    </citation>
    <scope>NUCLEOTIDE SEQUENCE [LARGE SCALE GENOMIC DNA]</scope>
    <source>
        <strain evidence="2 3">CCM 7468</strain>
    </source>
</reference>
<proteinExistence type="predicted"/>
<dbReference type="EMBL" id="JBHLVZ010000037">
    <property type="protein sequence ID" value="MFC0386751.1"/>
    <property type="molecule type" value="Genomic_DNA"/>
</dbReference>
<protein>
    <submittedName>
        <fullName evidence="2">DUF2306 domain-containing protein</fullName>
    </submittedName>
</protein>
<feature type="transmembrane region" description="Helical" evidence="1">
    <location>
        <begin position="75"/>
        <end position="94"/>
    </location>
</feature>
<organism evidence="2 3">
    <name type="scientific">Muricoccus vinaceus</name>
    <dbReference type="NCBI Taxonomy" id="424704"/>
    <lineage>
        <taxon>Bacteria</taxon>
        <taxon>Pseudomonadati</taxon>
        <taxon>Pseudomonadota</taxon>
        <taxon>Alphaproteobacteria</taxon>
        <taxon>Acetobacterales</taxon>
        <taxon>Roseomonadaceae</taxon>
        <taxon>Muricoccus</taxon>
    </lineage>
</organism>
<dbReference type="Pfam" id="PF10067">
    <property type="entry name" value="DUF2306"/>
    <property type="match status" value="1"/>
</dbReference>
<feature type="transmembrane region" description="Helical" evidence="1">
    <location>
        <begin position="20"/>
        <end position="40"/>
    </location>
</feature>
<dbReference type="InterPro" id="IPR018750">
    <property type="entry name" value="DUF2306_membrane"/>
</dbReference>
<evidence type="ECO:0000313" key="2">
    <source>
        <dbReference type="EMBL" id="MFC0386751.1"/>
    </source>
</evidence>
<feature type="transmembrane region" description="Helical" evidence="1">
    <location>
        <begin position="46"/>
        <end position="63"/>
    </location>
</feature>
<dbReference type="Proteomes" id="UP001589789">
    <property type="component" value="Unassembled WGS sequence"/>
</dbReference>
<keyword evidence="1" id="KW-0472">Membrane</keyword>
<dbReference type="RefSeq" id="WP_377051565.1">
    <property type="nucleotide sequence ID" value="NZ_JBHLVZ010000037.1"/>
</dbReference>
<gene>
    <name evidence="2" type="ORF">ACFFIC_14520</name>
</gene>
<name>A0ABV6IT38_9PROT</name>
<keyword evidence="1" id="KW-0812">Transmembrane</keyword>
<comment type="caution">
    <text evidence="2">The sequence shown here is derived from an EMBL/GenBank/DDBJ whole genome shotgun (WGS) entry which is preliminary data.</text>
</comment>
<evidence type="ECO:0000256" key="1">
    <source>
        <dbReference type="SAM" id="Phobius"/>
    </source>
</evidence>
<sequence length="105" mass="11268">MGKPHGVQRRPGHPRRRHRLWGRLAALGLCGAALSALFVARHGPSPLHVLAIALLLTVARAVFQARHGRIASHRRLMLIAGGSLYVAGAAAMLIPGRLAHRLLFG</sequence>
<accession>A0ABV6IT38</accession>